<comment type="caution">
    <text evidence="1">The sequence shown here is derived from an EMBL/GenBank/DDBJ whole genome shotgun (WGS) entry which is preliminary data.</text>
</comment>
<gene>
    <name evidence="1" type="primary">ECM4</name>
    <name evidence="1" type="ORF">LSUE1_G004397</name>
</gene>
<evidence type="ECO:0000313" key="2">
    <source>
        <dbReference type="Proteomes" id="UP000469558"/>
    </source>
</evidence>
<keyword evidence="2" id="KW-1185">Reference proteome</keyword>
<organism evidence="1 2">
    <name type="scientific">Lachnellula suecica</name>
    <dbReference type="NCBI Taxonomy" id="602035"/>
    <lineage>
        <taxon>Eukaryota</taxon>
        <taxon>Fungi</taxon>
        <taxon>Dikarya</taxon>
        <taxon>Ascomycota</taxon>
        <taxon>Pezizomycotina</taxon>
        <taxon>Leotiomycetes</taxon>
        <taxon>Helotiales</taxon>
        <taxon>Lachnaceae</taxon>
        <taxon>Lachnellula</taxon>
    </lineage>
</organism>
<accession>A0A8T9C4Q1</accession>
<dbReference type="EMBL" id="QGMK01000692">
    <property type="protein sequence ID" value="TVY80396.1"/>
    <property type="molecule type" value="Genomic_DNA"/>
</dbReference>
<dbReference type="Proteomes" id="UP000469558">
    <property type="component" value="Unassembled WGS sequence"/>
</dbReference>
<name>A0A8T9C4Q1_9HELO</name>
<evidence type="ECO:0000313" key="1">
    <source>
        <dbReference type="EMBL" id="TVY80396.1"/>
    </source>
</evidence>
<dbReference type="AlphaFoldDB" id="A0A8T9C4Q1"/>
<reference evidence="1 2" key="1">
    <citation type="submission" date="2018-05" db="EMBL/GenBank/DDBJ databases">
        <title>Genome sequencing and assembly of the regulated plant pathogen Lachnellula willkommii and related sister species for the development of diagnostic species identification markers.</title>
        <authorList>
            <person name="Giroux E."/>
            <person name="Bilodeau G."/>
        </authorList>
    </citation>
    <scope>NUCLEOTIDE SEQUENCE [LARGE SCALE GENOMIC DNA]</scope>
    <source>
        <strain evidence="1 2">CBS 268.59</strain>
    </source>
</reference>
<protein>
    <submittedName>
        <fullName evidence="1">Glutathione S-transferase omega-like</fullName>
    </submittedName>
</protein>
<dbReference type="OrthoDB" id="2309723at2759"/>
<proteinExistence type="predicted"/>
<sequence length="76" mass="9116">MAYYTIFHCNWKQIRHDYPNIHMWLRELYYEVDEEAKGAFKSTTHFEIFMEGYALSAMRMKLVPWGPAVPIMPLEA</sequence>
<dbReference type="Gene3D" id="1.20.1050.10">
    <property type="match status" value="1"/>
</dbReference>